<evidence type="ECO:0000256" key="4">
    <source>
        <dbReference type="PROSITE-ProRule" id="PRU00221"/>
    </source>
</evidence>
<name>A0A367YDY9_9ASCO</name>
<dbReference type="EMBL" id="QLNQ01000023">
    <property type="protein sequence ID" value="RCK64078.1"/>
    <property type="molecule type" value="Genomic_DNA"/>
</dbReference>
<reference evidence="6 7" key="1">
    <citation type="submission" date="2018-06" db="EMBL/GenBank/DDBJ databases">
        <title>Whole genome sequencing of Candida tropicalis (genome annotated by CSBL at Korea University).</title>
        <authorList>
            <person name="Ahn J."/>
        </authorList>
    </citation>
    <scope>NUCLEOTIDE SEQUENCE [LARGE SCALE GENOMIC DNA]</scope>
    <source>
        <strain evidence="6 7">ATCC 20962</strain>
    </source>
</reference>
<feature type="compositionally biased region" description="Polar residues" evidence="5">
    <location>
        <begin position="480"/>
        <end position="493"/>
    </location>
</feature>
<feature type="region of interest" description="Disordered" evidence="5">
    <location>
        <begin position="1"/>
        <end position="38"/>
    </location>
</feature>
<gene>
    <name evidence="6" type="ORF">Cantr_10681</name>
</gene>
<evidence type="ECO:0000256" key="1">
    <source>
        <dbReference type="ARBA" id="ARBA00006917"/>
    </source>
</evidence>
<feature type="repeat" description="WD" evidence="4">
    <location>
        <begin position="190"/>
        <end position="231"/>
    </location>
</feature>
<dbReference type="OrthoDB" id="2421129at2759"/>
<feature type="region of interest" description="Disordered" evidence="5">
    <location>
        <begin position="480"/>
        <end position="508"/>
    </location>
</feature>
<dbReference type="InterPro" id="IPR001680">
    <property type="entry name" value="WD40_rpt"/>
</dbReference>
<dbReference type="SUPFAM" id="SSF50978">
    <property type="entry name" value="WD40 repeat-like"/>
    <property type="match status" value="1"/>
</dbReference>
<feature type="compositionally biased region" description="Polar residues" evidence="5">
    <location>
        <begin position="26"/>
        <end position="38"/>
    </location>
</feature>
<feature type="compositionally biased region" description="Low complexity" evidence="5">
    <location>
        <begin position="1"/>
        <end position="25"/>
    </location>
</feature>
<evidence type="ECO:0000313" key="6">
    <source>
        <dbReference type="EMBL" id="RCK64078.1"/>
    </source>
</evidence>
<dbReference type="InterPro" id="IPR021772">
    <property type="entry name" value="WDR48/Bun107"/>
</dbReference>
<dbReference type="InterPro" id="IPR020472">
    <property type="entry name" value="WD40_PAC1"/>
</dbReference>
<dbReference type="PRINTS" id="PR00320">
    <property type="entry name" value="GPROTEINBRPT"/>
</dbReference>
<accession>A0A367YDY9</accession>
<dbReference type="PANTHER" id="PTHR19862:SF14">
    <property type="entry name" value="WD REPEAT-CONTAINING PROTEIN 48"/>
    <property type="match status" value="1"/>
</dbReference>
<dbReference type="Pfam" id="PF11816">
    <property type="entry name" value="DUF3337"/>
    <property type="match status" value="1"/>
</dbReference>
<keyword evidence="2 4" id="KW-0853">WD repeat</keyword>
<dbReference type="PROSITE" id="PS00678">
    <property type="entry name" value="WD_REPEATS_1"/>
    <property type="match status" value="2"/>
</dbReference>
<dbReference type="PANTHER" id="PTHR19862">
    <property type="entry name" value="WD REPEAT-CONTAINING PROTEIN 48"/>
    <property type="match status" value="1"/>
</dbReference>
<sequence length="1078" mass="122217">MTTVGSTTSTANTNNTTTTQNNNDNPSVLSSTPSDTSYVKTKKGISYVLGDSSTNENHILPINSIQYSPLTSQLYTAGRDGNIKIWESSNLQEQPHSHPDSFPECLDLDEKILRLETSISSNPIAYKSLSKESTFSITKNHNLHFDWINDLQLINNDKNLISCSSDLSIKILDLFSLDDGDSSSAIHKLPNIHTDYIKKLSPFQSQPTIVSGGLDGRMVVWDLNQLKPLQSLENRATGSSITSIYSLANNNSNIISAGGPSNTINVFDKRTANPFIRNLIGHQDNIRCLLMNDKFILSGSSDTTIKLWDLRTFKVYKNFDIHDYSVWSLYSTDNEFKNFYSGDNDGNIVKTDLSRLFIHDKNNEFGYNPNENTVLDEKLGISTFVAKCSSPILSICHELKEDTLFATNYKSLDRFTIPDTSQLAQYQYLRHGLDYSVNRENAFPDDSLINDVQSNTQNDDLNSDFYDLISHLSMDTNPNNVDLQSTFSHSANPDGTPPTLDADDGEFNHESKDEYTSIFLNVNGGPSGEFINAYKDEEEGQRLQLQKNSSNDDEDRLDLTPVEILLNPIPAEQVTLVPFNMLPIEQYNLVPKSIVAKKMISDRRKIMVLYVNGDIELWDLLTCRVLQTFPNKGRSSFLSGKELEDRTRELEILVQSHQSKHTLNNWCDVEIKSGKLLVTIKESSFLNVEVYYDDLISLYPFLDINTLDNSSRFKKSKPEVSEDDRFYLGIIMLNSIFRDYALYEEDFDLQLREELKNMKLNSKPTDGNSASIKKLKYFGKKAPKIGASNQSSPSTSTNTSVIDFPTSNENGVSSVSDFISSTEDQYATSISDYGDTIMKLLQVNKKIYWDRYSAPNFKNNPSSKAVDSILNVDQITTLSSNGKDVDLRYYPIIASKFFPPDLTLRVFEYSSELGNYRDLCSFQFKDLSNLHKNYALVQDLRIILPRWIGQPILYNKHPVKESPKLTFQLTEVDYASLPPNIKIGGKSQKKIKKLPDVEGSIKLTSHNMLRVSKILSYLTEKFESSTKEMKDKKLKPTDWLVLECKGQELTYDMTLQAIKTKIWKSSSDIELTFRRKYD</sequence>
<organism evidence="6 7">
    <name type="scientific">Candida viswanathii</name>
    <dbReference type="NCBI Taxonomy" id="5486"/>
    <lineage>
        <taxon>Eukaryota</taxon>
        <taxon>Fungi</taxon>
        <taxon>Dikarya</taxon>
        <taxon>Ascomycota</taxon>
        <taxon>Saccharomycotina</taxon>
        <taxon>Pichiomycetes</taxon>
        <taxon>Debaryomycetaceae</taxon>
        <taxon>Candida/Lodderomyces clade</taxon>
        <taxon>Candida</taxon>
    </lineage>
</organism>
<dbReference type="GO" id="GO:0000724">
    <property type="term" value="P:double-strand break repair via homologous recombination"/>
    <property type="evidence" value="ECO:0007669"/>
    <property type="project" value="TreeGrafter"/>
</dbReference>
<keyword evidence="7" id="KW-1185">Reference proteome</keyword>
<feature type="repeat" description="WD" evidence="4">
    <location>
        <begin position="55"/>
        <end position="87"/>
    </location>
</feature>
<dbReference type="InterPro" id="IPR019775">
    <property type="entry name" value="WD40_repeat_CS"/>
</dbReference>
<dbReference type="InterPro" id="IPR036322">
    <property type="entry name" value="WD40_repeat_dom_sf"/>
</dbReference>
<dbReference type="Pfam" id="PF00400">
    <property type="entry name" value="WD40"/>
    <property type="match status" value="2"/>
</dbReference>
<dbReference type="InterPro" id="IPR051246">
    <property type="entry name" value="WDR48"/>
</dbReference>
<dbReference type="GO" id="GO:0043130">
    <property type="term" value="F:ubiquitin binding"/>
    <property type="evidence" value="ECO:0007669"/>
    <property type="project" value="TreeGrafter"/>
</dbReference>
<proteinExistence type="inferred from homology"/>
<feature type="repeat" description="WD" evidence="4">
    <location>
        <begin position="279"/>
        <end position="318"/>
    </location>
</feature>
<evidence type="ECO:0000256" key="5">
    <source>
        <dbReference type="SAM" id="MobiDB-lite"/>
    </source>
</evidence>
<comment type="caution">
    <text evidence="6">The sequence shown here is derived from an EMBL/GenBank/DDBJ whole genome shotgun (WGS) entry which is preliminary data.</text>
</comment>
<dbReference type="AlphaFoldDB" id="A0A367YDY9"/>
<keyword evidence="3" id="KW-0677">Repeat</keyword>
<protein>
    <submittedName>
        <fullName evidence="6">WD repeat-containing protein 48</fullName>
    </submittedName>
</protein>
<evidence type="ECO:0000313" key="7">
    <source>
        <dbReference type="Proteomes" id="UP000253472"/>
    </source>
</evidence>
<dbReference type="Gene3D" id="2.130.10.10">
    <property type="entry name" value="YVTN repeat-like/Quinoprotein amine dehydrogenase"/>
    <property type="match status" value="3"/>
</dbReference>
<dbReference type="PROSITE" id="PS50294">
    <property type="entry name" value="WD_REPEATS_REGION"/>
    <property type="match status" value="2"/>
</dbReference>
<dbReference type="PROSITE" id="PS50082">
    <property type="entry name" value="WD_REPEATS_2"/>
    <property type="match status" value="3"/>
</dbReference>
<evidence type="ECO:0000256" key="2">
    <source>
        <dbReference type="ARBA" id="ARBA00022574"/>
    </source>
</evidence>
<dbReference type="Proteomes" id="UP000253472">
    <property type="component" value="Unassembled WGS sequence"/>
</dbReference>
<dbReference type="InterPro" id="IPR015943">
    <property type="entry name" value="WD40/YVTN_repeat-like_dom_sf"/>
</dbReference>
<comment type="similarity">
    <text evidence="1">Belongs to the WD repeat WDR48 family.</text>
</comment>
<evidence type="ECO:0000256" key="3">
    <source>
        <dbReference type="ARBA" id="ARBA00022737"/>
    </source>
</evidence>
<dbReference type="SMART" id="SM00320">
    <property type="entry name" value="WD40"/>
    <property type="match status" value="6"/>
</dbReference>
<dbReference type="STRING" id="5486.A0A367YDY9"/>